<dbReference type="Pfam" id="PF00151">
    <property type="entry name" value="Lipase"/>
    <property type="match status" value="1"/>
</dbReference>
<name>A0AAV6TIN9_9ARAC</name>
<dbReference type="InterPro" id="IPR013818">
    <property type="entry name" value="Lipase"/>
</dbReference>
<proteinExistence type="inferred from homology"/>
<dbReference type="GO" id="GO:0016298">
    <property type="term" value="F:lipase activity"/>
    <property type="evidence" value="ECO:0007669"/>
    <property type="project" value="InterPro"/>
</dbReference>
<dbReference type="SUPFAM" id="SSF53474">
    <property type="entry name" value="alpha/beta-Hydrolases"/>
    <property type="match status" value="1"/>
</dbReference>
<evidence type="ECO:0000313" key="7">
    <source>
        <dbReference type="Proteomes" id="UP000827092"/>
    </source>
</evidence>
<protein>
    <recommendedName>
        <fullName evidence="5">Lipase domain-containing protein</fullName>
    </recommendedName>
</protein>
<reference evidence="6 7" key="1">
    <citation type="journal article" date="2022" name="Nat. Ecol. Evol.">
        <title>A masculinizing supergene underlies an exaggerated male reproductive morph in a spider.</title>
        <authorList>
            <person name="Hendrickx F."/>
            <person name="De Corte Z."/>
            <person name="Sonet G."/>
            <person name="Van Belleghem S.M."/>
            <person name="Kostlbacher S."/>
            <person name="Vangestel C."/>
        </authorList>
    </citation>
    <scope>NUCLEOTIDE SEQUENCE [LARGE SCALE GENOMIC DNA]</scope>
    <source>
        <strain evidence="6">W744_W776</strain>
    </source>
</reference>
<dbReference type="InterPro" id="IPR000734">
    <property type="entry name" value="TAG_lipase"/>
</dbReference>
<dbReference type="AlphaFoldDB" id="A0AAV6TIN9"/>
<feature type="domain" description="Lipase" evidence="5">
    <location>
        <begin position="64"/>
        <end position="165"/>
    </location>
</feature>
<keyword evidence="3" id="KW-0964">Secreted</keyword>
<comment type="subcellular location">
    <subcellularLocation>
        <location evidence="1">Secreted</location>
    </subcellularLocation>
</comment>
<organism evidence="6 7">
    <name type="scientific">Oedothorax gibbosus</name>
    <dbReference type="NCBI Taxonomy" id="931172"/>
    <lineage>
        <taxon>Eukaryota</taxon>
        <taxon>Metazoa</taxon>
        <taxon>Ecdysozoa</taxon>
        <taxon>Arthropoda</taxon>
        <taxon>Chelicerata</taxon>
        <taxon>Arachnida</taxon>
        <taxon>Araneae</taxon>
        <taxon>Araneomorphae</taxon>
        <taxon>Entelegynae</taxon>
        <taxon>Araneoidea</taxon>
        <taxon>Linyphiidae</taxon>
        <taxon>Erigoninae</taxon>
        <taxon>Oedothorax</taxon>
    </lineage>
</organism>
<evidence type="ECO:0000259" key="5">
    <source>
        <dbReference type="Pfam" id="PF00151"/>
    </source>
</evidence>
<dbReference type="EMBL" id="JAFNEN010003868">
    <property type="protein sequence ID" value="KAG8171531.1"/>
    <property type="molecule type" value="Genomic_DNA"/>
</dbReference>
<evidence type="ECO:0000256" key="4">
    <source>
        <dbReference type="RuleBase" id="RU004262"/>
    </source>
</evidence>
<accession>A0AAV6TIN9</accession>
<dbReference type="InterPro" id="IPR029058">
    <property type="entry name" value="AB_hydrolase_fold"/>
</dbReference>
<evidence type="ECO:0000256" key="3">
    <source>
        <dbReference type="ARBA" id="ARBA00022525"/>
    </source>
</evidence>
<gene>
    <name evidence="6" type="ORF">JTE90_001029</name>
</gene>
<evidence type="ECO:0000256" key="1">
    <source>
        <dbReference type="ARBA" id="ARBA00004613"/>
    </source>
</evidence>
<evidence type="ECO:0000256" key="2">
    <source>
        <dbReference type="ARBA" id="ARBA00010701"/>
    </source>
</evidence>
<sequence>MYDINYQYSQKKWYPAGRHAPQPPQDGALLPFSRRSRPLVTDSGWTVTTRGDCATSTQSSRPRSLSTAFLDKVKIANWMHEMKDEFLMLDNFNVIVVDWSFGNFIPYTKAAANTEPVGEEIARLLISLIEQYGAKPEKFHLIGHSLGSHVAGYVGERVKGLKRIT</sequence>
<evidence type="ECO:0000313" key="6">
    <source>
        <dbReference type="EMBL" id="KAG8171531.1"/>
    </source>
</evidence>
<dbReference type="Proteomes" id="UP000827092">
    <property type="component" value="Unassembled WGS sequence"/>
</dbReference>
<dbReference type="PRINTS" id="PR00821">
    <property type="entry name" value="TAGLIPASE"/>
</dbReference>
<feature type="non-terminal residue" evidence="6">
    <location>
        <position position="165"/>
    </location>
</feature>
<dbReference type="PANTHER" id="PTHR11610">
    <property type="entry name" value="LIPASE"/>
    <property type="match status" value="1"/>
</dbReference>
<comment type="similarity">
    <text evidence="2 4">Belongs to the AB hydrolase superfamily. Lipase family.</text>
</comment>
<dbReference type="GO" id="GO:0005615">
    <property type="term" value="C:extracellular space"/>
    <property type="evidence" value="ECO:0007669"/>
    <property type="project" value="TreeGrafter"/>
</dbReference>
<comment type="caution">
    <text evidence="6">The sequence shown here is derived from an EMBL/GenBank/DDBJ whole genome shotgun (WGS) entry which is preliminary data.</text>
</comment>
<dbReference type="Gene3D" id="3.40.50.1820">
    <property type="entry name" value="alpha/beta hydrolase"/>
    <property type="match status" value="1"/>
</dbReference>
<dbReference type="GO" id="GO:0016042">
    <property type="term" value="P:lipid catabolic process"/>
    <property type="evidence" value="ECO:0007669"/>
    <property type="project" value="TreeGrafter"/>
</dbReference>
<keyword evidence="7" id="KW-1185">Reference proteome</keyword>